<evidence type="ECO:0000313" key="1">
    <source>
        <dbReference type="EMBL" id="MFA1542120.1"/>
    </source>
</evidence>
<dbReference type="RefSeq" id="WP_371952272.1">
    <property type="nucleotide sequence ID" value="NZ_JAXCEI010000011.1"/>
</dbReference>
<gene>
    <name evidence="1" type="ORF">SM611_24565</name>
</gene>
<sequence>MADNWVESTAGDLRRWAGERGEALDEQGVRILLGLAREEMGLAAPEELTPDGVRGLLLEVFPETVVAGSDDVPTVLDAFRAIVRYLGDTGAVQAPAAAALAAEIDRVGPEFAEVVAAVDSEERQAAAEVIGGLMRAEGVSLDDQEAVDAWVRDFEELPEAERYARTEEYLRRAGELVVPPVRLASRAAVAGAARASGLTAAVLALADWTGERALTEHDTLTAEDAAAAAAALGLDGPRRHGRMEDEGALERLWWAAVEADVITAGHGAAAPGPACAGLRSDDDEALLAAWLPLFEATAVPGHDYADGLDAVELVQNELTGVLIHLYEQDEPTEPEILAGALLGHVEEAYDLSDAEAMADLVADALHLELATLEDWGIVEPAGDGLALTPLGVWAVRELLLADGFTAPVVGELAGARASDLIEGLTWYRPDAADEEIDGWLAAHDPKDAAADLLDVMRTGGPGARNLAAAVLHRIGAEAAPVVRAAREHPLVSPYAALWLNAVGDPSGRELAREEYLWVFVDTVAGMLETAEPGEAVEAALIDAPPEAEMKVMVGELWRTEHPGVADVLEALGAHHPDKATAKAARTAAYKARSAHEGARRGV</sequence>
<dbReference type="Proteomes" id="UP001569963">
    <property type="component" value="Unassembled WGS sequence"/>
</dbReference>
<organism evidence="1 2">
    <name type="scientific">Actinomadura monticuli</name>
    <dbReference type="NCBI Taxonomy" id="3097367"/>
    <lineage>
        <taxon>Bacteria</taxon>
        <taxon>Bacillati</taxon>
        <taxon>Actinomycetota</taxon>
        <taxon>Actinomycetes</taxon>
        <taxon>Streptosporangiales</taxon>
        <taxon>Thermomonosporaceae</taxon>
        <taxon>Actinomadura</taxon>
    </lineage>
</organism>
<reference evidence="1 2" key="1">
    <citation type="submission" date="2023-11" db="EMBL/GenBank/DDBJ databases">
        <title>Actinomadura monticuli sp. nov., isolated from volcanic ash.</title>
        <authorList>
            <person name="Lee S.D."/>
            <person name="Yang H."/>
            <person name="Kim I.S."/>
        </authorList>
    </citation>
    <scope>NUCLEOTIDE SEQUENCE [LARGE SCALE GENOMIC DNA]</scope>
    <source>
        <strain evidence="1 2">DLS-62</strain>
    </source>
</reference>
<proteinExistence type="predicted"/>
<protein>
    <submittedName>
        <fullName evidence="1">Uncharacterized protein</fullName>
    </submittedName>
</protein>
<accession>A0ABV4QG27</accession>
<dbReference type="EMBL" id="JAXCEI010000011">
    <property type="protein sequence ID" value="MFA1542120.1"/>
    <property type="molecule type" value="Genomic_DNA"/>
</dbReference>
<comment type="caution">
    <text evidence="1">The sequence shown here is derived from an EMBL/GenBank/DDBJ whole genome shotgun (WGS) entry which is preliminary data.</text>
</comment>
<evidence type="ECO:0000313" key="2">
    <source>
        <dbReference type="Proteomes" id="UP001569963"/>
    </source>
</evidence>
<keyword evidence="2" id="KW-1185">Reference proteome</keyword>
<name>A0ABV4QG27_9ACTN</name>